<dbReference type="AlphaFoldDB" id="A0A6F8PLY4"/>
<accession>A0A6F8PLY4</accession>
<dbReference type="KEGG" id="tzo:THMIRHAT_07900"/>
<comment type="similarity">
    <text evidence="1">Belongs to the transposase 8 family.</text>
</comment>
<dbReference type="GO" id="GO:0004803">
    <property type="term" value="F:transposase activity"/>
    <property type="evidence" value="ECO:0007669"/>
    <property type="project" value="InterPro"/>
</dbReference>
<evidence type="ECO:0000256" key="2">
    <source>
        <dbReference type="SAM" id="Coils"/>
    </source>
</evidence>
<dbReference type="SUPFAM" id="SSF46689">
    <property type="entry name" value="Homeodomain-like"/>
    <property type="match status" value="1"/>
</dbReference>
<evidence type="ECO:0000313" key="3">
    <source>
        <dbReference type="EMBL" id="BBP43044.1"/>
    </source>
</evidence>
<name>A0A6F8PLY4_9GAMM</name>
<dbReference type="KEGG" id="tzo:THMIRHAT_08240"/>
<dbReference type="EMBL" id="AP021888">
    <property type="protein sequence ID" value="BBP43044.1"/>
    <property type="molecule type" value="Genomic_DNA"/>
</dbReference>
<dbReference type="Gene3D" id="1.10.10.60">
    <property type="entry name" value="Homeodomain-like"/>
    <property type="match status" value="1"/>
</dbReference>
<dbReference type="RefSeq" id="WP_173290884.1">
    <property type="nucleotide sequence ID" value="NZ_AP021888.1"/>
</dbReference>
<dbReference type="EMBL" id="AP021888">
    <property type="protein sequence ID" value="BBP43078.1"/>
    <property type="molecule type" value="Genomic_DNA"/>
</dbReference>
<dbReference type="PANTHER" id="PTHR33215">
    <property type="entry name" value="PROTEIN DISTAL ANTENNA"/>
    <property type="match status" value="1"/>
</dbReference>
<proteinExistence type="inferred from homology"/>
<dbReference type="GO" id="GO:0006313">
    <property type="term" value="P:DNA transposition"/>
    <property type="evidence" value="ECO:0007669"/>
    <property type="project" value="InterPro"/>
</dbReference>
<dbReference type="Pfam" id="PF01527">
    <property type="entry name" value="HTH_Tnp_1"/>
    <property type="match status" value="1"/>
</dbReference>
<keyword evidence="2" id="KW-0175">Coiled coil</keyword>
<sequence length="95" mass="10762">MANAKYDPELKKEVIDAIVNGGRSSAQAARDYELPVTVVYTWVRAHKLKNDLAVIPNQSESLEQENKRLKKELAQAKMERDILKKATAYFASLDK</sequence>
<dbReference type="InterPro" id="IPR002514">
    <property type="entry name" value="Transposase_8"/>
</dbReference>
<evidence type="ECO:0000313" key="5">
    <source>
        <dbReference type="Proteomes" id="UP000501466"/>
    </source>
</evidence>
<evidence type="ECO:0000313" key="4">
    <source>
        <dbReference type="EMBL" id="BBP43078.1"/>
    </source>
</evidence>
<dbReference type="InterPro" id="IPR009057">
    <property type="entry name" value="Homeodomain-like_sf"/>
</dbReference>
<protein>
    <submittedName>
        <fullName evidence="4">Transposase</fullName>
    </submittedName>
</protein>
<dbReference type="InterPro" id="IPR051839">
    <property type="entry name" value="RD_transcriptional_regulator"/>
</dbReference>
<dbReference type="Proteomes" id="UP000501466">
    <property type="component" value="Chromosome"/>
</dbReference>
<organism evidence="4 5">
    <name type="scientific">Thiosulfativibrio zosterae</name>
    <dbReference type="NCBI Taxonomy" id="2675053"/>
    <lineage>
        <taxon>Bacteria</taxon>
        <taxon>Pseudomonadati</taxon>
        <taxon>Pseudomonadota</taxon>
        <taxon>Gammaproteobacteria</taxon>
        <taxon>Thiotrichales</taxon>
        <taxon>Piscirickettsiaceae</taxon>
        <taxon>Thiosulfativibrio</taxon>
    </lineage>
</organism>
<dbReference type="PANTHER" id="PTHR33215:SF13">
    <property type="entry name" value="PROTEIN DISTAL ANTENNA"/>
    <property type="match status" value="1"/>
</dbReference>
<feature type="coiled-coil region" evidence="2">
    <location>
        <begin position="52"/>
        <end position="86"/>
    </location>
</feature>
<evidence type="ECO:0000256" key="1">
    <source>
        <dbReference type="ARBA" id="ARBA00009964"/>
    </source>
</evidence>
<reference evidence="5" key="1">
    <citation type="submission" date="2019-11" db="EMBL/GenBank/DDBJ databases">
        <title>Isolation and characterization of two novel species in the genus Thiomicrorhabdus.</title>
        <authorList>
            <person name="Mochizuki J."/>
            <person name="Kojima H."/>
            <person name="Fukui M."/>
        </authorList>
    </citation>
    <scope>NUCLEOTIDE SEQUENCE [LARGE SCALE GENOMIC DNA]</scope>
    <source>
        <strain evidence="5">AkT22</strain>
    </source>
</reference>
<reference evidence="4" key="2">
    <citation type="journal article" date="2021" name="Arch.">
        <title>Thiosulfativibrio zosterae gen. nov., sp. nov., and Thiosulfatimonas sediminis gen. nov., sp. nov.</title>
        <authorList>
            <person name="Mochizuki J."/>
            <person name="Kojima H."/>
            <person name="Fukui M."/>
        </authorList>
    </citation>
    <scope>NUCLEOTIDE SEQUENCE</scope>
    <source>
        <strain evidence="4">AkT22</strain>
    </source>
</reference>
<gene>
    <name evidence="3" type="ORF">THMIRHAT_07900</name>
    <name evidence="4" type="ORF">THMIRHAT_08240</name>
</gene>
<keyword evidence="5" id="KW-1185">Reference proteome</keyword>
<dbReference type="GO" id="GO:0003677">
    <property type="term" value="F:DNA binding"/>
    <property type="evidence" value="ECO:0007669"/>
    <property type="project" value="InterPro"/>
</dbReference>